<dbReference type="InterPro" id="IPR006099">
    <property type="entry name" value="MeMalonylCoA_mutase_a/b_cat"/>
</dbReference>
<keyword evidence="3" id="KW-1185">Reference proteome</keyword>
<dbReference type="Pfam" id="PF01642">
    <property type="entry name" value="MM_CoA_mutase"/>
    <property type="match status" value="1"/>
</dbReference>
<protein>
    <submittedName>
        <fullName evidence="2">Methylmalonyl-CoA mutase family protein</fullName>
    </submittedName>
</protein>
<dbReference type="PANTHER" id="PTHR48101">
    <property type="entry name" value="METHYLMALONYL-COA MUTASE, MITOCHONDRIAL-RELATED"/>
    <property type="match status" value="1"/>
</dbReference>
<dbReference type="InterPro" id="IPR016176">
    <property type="entry name" value="Cbl-dep_enz_cat"/>
</dbReference>
<accession>A0ABT3QZ81</accession>
<evidence type="ECO:0000259" key="1">
    <source>
        <dbReference type="Pfam" id="PF01642"/>
    </source>
</evidence>
<name>A0ABT3QZ81_9HYPH</name>
<sequence>MPLSFTGPDSFYSAGEDAWWAAVDQALKGAPRQKLFGLTDDGLQIAPLYARRSDTPARALRTAEEGWSVVQRIDIPDPSHANAQILEDLEGGASGLELVFSDAPTAGDGGIRVADLSGMETLLQGVKPDLIDIRLEAGRGAPEKLALMLALLEKRKLDPASVKISAGFDPFALMAEEGMVPAGMEETGRLIRDMVQSAHDLGSLARVVKADGQLWHDAGATPAQELALVLASGAAYLRVLEETKLQPAEWADRISMSVVANADQFGSIAKARAIRALWSCVLEGAGLPQARMALHMNTSFRMLTARDPWVNLLRNTVAVFAAGIGGADSVLVLPHTLGVGLPDGFARGLARNTQSILLEESNLARVIDPAAGSGAIEDRTEKLCSAAWELFQEIEAAGGLFGALGQGLVQERIGEARTELDGKIARRKRPITGVSEFPDLSEKKVSLLQAAKEGGDAPHDARALDLPEAGSGEWFSALRRLALEGRPLPASKQPSESRTVPALKRKRMAEPFEDLRSAADEFENRTGAAPRVFLASLGALAQFTARATWTANAFAAGDIHPVGPAVYGSLDELVAAFKESGASLACLVSSDEVYEREAEAAARALKQAGAVSLYLAGKPGARETSYTAAGIDTFLYAGCDLLALLREAHALLERARDGGQSDLEIQK</sequence>
<evidence type="ECO:0000313" key="2">
    <source>
        <dbReference type="EMBL" id="MCX2722207.1"/>
    </source>
</evidence>
<comment type="caution">
    <text evidence="2">The sequence shown here is derived from an EMBL/GenBank/DDBJ whole genome shotgun (WGS) entry which is preliminary data.</text>
</comment>
<feature type="domain" description="Methylmalonyl-CoA mutase alpha/beta chain catalytic" evidence="1">
    <location>
        <begin position="64"/>
        <end position="451"/>
    </location>
</feature>
<dbReference type="RefSeq" id="WP_265961901.1">
    <property type="nucleotide sequence ID" value="NZ_JAPEVI010000003.1"/>
</dbReference>
<reference evidence="2 3" key="1">
    <citation type="journal article" date="2016" name="Int. J. Syst. Evol. Microbiol.">
        <title>Labrenzia salina sp. nov., isolated from the rhizosphere of the halophyte Arthrocnemum macrostachyum.</title>
        <authorList>
            <person name="Camacho M."/>
            <person name="Redondo-Gomez S."/>
            <person name="Rodriguez-Llorente I."/>
            <person name="Rohde M."/>
            <person name="Sproer C."/>
            <person name="Schumann P."/>
            <person name="Klenk H.P."/>
            <person name="Montero-Calasanz M.D.C."/>
        </authorList>
    </citation>
    <scope>NUCLEOTIDE SEQUENCE [LARGE SCALE GENOMIC DNA]</scope>
    <source>
        <strain evidence="2 3">DSM 29163</strain>
    </source>
</reference>
<dbReference type="Proteomes" id="UP001300261">
    <property type="component" value="Unassembled WGS sequence"/>
</dbReference>
<dbReference type="PANTHER" id="PTHR48101:SF4">
    <property type="entry name" value="METHYLMALONYL-COA MUTASE, MITOCHONDRIAL"/>
    <property type="match status" value="1"/>
</dbReference>
<gene>
    <name evidence="2" type="ORF">ON753_07275</name>
</gene>
<dbReference type="SUPFAM" id="SSF51703">
    <property type="entry name" value="Cobalamin (vitamin B12)-dependent enzymes"/>
    <property type="match status" value="1"/>
</dbReference>
<proteinExistence type="predicted"/>
<dbReference type="Gene3D" id="3.40.50.280">
    <property type="entry name" value="Cobalamin-binding domain"/>
    <property type="match status" value="1"/>
</dbReference>
<dbReference type="Gene3D" id="3.20.20.240">
    <property type="entry name" value="Methylmalonyl-CoA mutase"/>
    <property type="match status" value="1"/>
</dbReference>
<organism evidence="2 3">
    <name type="scientific">Roseibium salinum</name>
    <dbReference type="NCBI Taxonomy" id="1604349"/>
    <lineage>
        <taxon>Bacteria</taxon>
        <taxon>Pseudomonadati</taxon>
        <taxon>Pseudomonadota</taxon>
        <taxon>Alphaproteobacteria</taxon>
        <taxon>Hyphomicrobiales</taxon>
        <taxon>Stappiaceae</taxon>
        <taxon>Roseibium</taxon>
    </lineage>
</organism>
<evidence type="ECO:0000313" key="3">
    <source>
        <dbReference type="Proteomes" id="UP001300261"/>
    </source>
</evidence>
<dbReference type="EMBL" id="JAPEVI010000003">
    <property type="protein sequence ID" value="MCX2722207.1"/>
    <property type="molecule type" value="Genomic_DNA"/>
</dbReference>